<dbReference type="EMBL" id="VMRJ01000005">
    <property type="protein sequence ID" value="TVT38587.1"/>
    <property type="molecule type" value="Genomic_DNA"/>
</dbReference>
<feature type="domain" description="Outer membrane protein beta-barrel" evidence="3">
    <location>
        <begin position="11"/>
        <end position="214"/>
    </location>
</feature>
<dbReference type="AlphaFoldDB" id="A0A558BQ03"/>
<evidence type="ECO:0000256" key="1">
    <source>
        <dbReference type="ARBA" id="ARBA00022729"/>
    </source>
</evidence>
<keyword evidence="5" id="KW-1185">Reference proteome</keyword>
<keyword evidence="1 2" id="KW-0732">Signal</keyword>
<dbReference type="Proteomes" id="UP000317624">
    <property type="component" value="Unassembled WGS sequence"/>
</dbReference>
<sequence>MRFHPLLLASSLVSLLPLVSQAQTTSHFYVGAGANLLTNAPFGSKIWPRRVGPSLTAGWQFTPRLAVQASAAYQWDKDVYSDTHLYSTPTSPVPTFFIRTIDSRYSFLTIPVLLRYTFSSSAEGLQFDALGGVTLVHTRLRTTYSAAPDVPNFPFDYTSSDTRVNLTLGPAVRYAISPKIELMANGLVSAIVSDSRDFNDRLFLNVLVGAQYNFGSH</sequence>
<dbReference type="SUPFAM" id="SSF56925">
    <property type="entry name" value="OMPA-like"/>
    <property type="match status" value="1"/>
</dbReference>
<gene>
    <name evidence="4" type="ORF">FNT36_20620</name>
</gene>
<evidence type="ECO:0000313" key="4">
    <source>
        <dbReference type="EMBL" id="TVT38587.1"/>
    </source>
</evidence>
<evidence type="ECO:0000256" key="2">
    <source>
        <dbReference type="SAM" id="SignalP"/>
    </source>
</evidence>
<dbReference type="Pfam" id="PF13505">
    <property type="entry name" value="OMP_b-brl"/>
    <property type="match status" value="1"/>
</dbReference>
<reference evidence="4 5" key="1">
    <citation type="submission" date="2019-07" db="EMBL/GenBank/DDBJ databases">
        <title>Hymenobacter sp. straun FUR1 Genome sequencing and assembly.</title>
        <authorList>
            <person name="Chhetri G."/>
        </authorList>
    </citation>
    <scope>NUCLEOTIDE SEQUENCE [LARGE SCALE GENOMIC DNA]</scope>
    <source>
        <strain evidence="4 5">Fur1</strain>
    </source>
</reference>
<evidence type="ECO:0000313" key="5">
    <source>
        <dbReference type="Proteomes" id="UP000317624"/>
    </source>
</evidence>
<dbReference type="Gene3D" id="2.40.160.20">
    <property type="match status" value="1"/>
</dbReference>
<name>A0A558BQ03_9BACT</name>
<organism evidence="4 5">
    <name type="scientific">Hymenobacter setariae</name>
    <dbReference type="NCBI Taxonomy" id="2594794"/>
    <lineage>
        <taxon>Bacteria</taxon>
        <taxon>Pseudomonadati</taxon>
        <taxon>Bacteroidota</taxon>
        <taxon>Cytophagia</taxon>
        <taxon>Cytophagales</taxon>
        <taxon>Hymenobacteraceae</taxon>
        <taxon>Hymenobacter</taxon>
    </lineage>
</organism>
<dbReference type="OrthoDB" id="880426at2"/>
<dbReference type="RefSeq" id="WP_144851606.1">
    <property type="nucleotide sequence ID" value="NZ_VMRJ01000005.1"/>
</dbReference>
<proteinExistence type="predicted"/>
<accession>A0A558BQ03</accession>
<comment type="caution">
    <text evidence="4">The sequence shown here is derived from an EMBL/GenBank/DDBJ whole genome shotgun (WGS) entry which is preliminary data.</text>
</comment>
<evidence type="ECO:0000259" key="3">
    <source>
        <dbReference type="Pfam" id="PF13505"/>
    </source>
</evidence>
<dbReference type="InterPro" id="IPR011250">
    <property type="entry name" value="OMP/PagP_B-barrel"/>
</dbReference>
<dbReference type="InterPro" id="IPR027385">
    <property type="entry name" value="Beta-barrel_OMP"/>
</dbReference>
<feature type="chain" id="PRO_5021857671" evidence="2">
    <location>
        <begin position="23"/>
        <end position="217"/>
    </location>
</feature>
<protein>
    <submittedName>
        <fullName evidence="4">Porin family protein</fullName>
    </submittedName>
</protein>
<feature type="signal peptide" evidence="2">
    <location>
        <begin position="1"/>
        <end position="22"/>
    </location>
</feature>